<keyword evidence="4 9" id="KW-0812">Transmembrane</keyword>
<dbReference type="SUPFAM" id="SSF103506">
    <property type="entry name" value="Mitochondrial carrier"/>
    <property type="match status" value="1"/>
</dbReference>
<gene>
    <name evidence="11" type="ORF">BSP0115_LOCUS3260</name>
</gene>
<evidence type="ECO:0000256" key="10">
    <source>
        <dbReference type="RuleBase" id="RU000488"/>
    </source>
</evidence>
<evidence type="ECO:0000256" key="6">
    <source>
        <dbReference type="ARBA" id="ARBA00022989"/>
    </source>
</evidence>
<dbReference type="GO" id="GO:0022857">
    <property type="term" value="F:transmembrane transporter activity"/>
    <property type="evidence" value="ECO:0007669"/>
    <property type="project" value="TreeGrafter"/>
</dbReference>
<evidence type="ECO:0000256" key="9">
    <source>
        <dbReference type="PROSITE-ProRule" id="PRU00282"/>
    </source>
</evidence>
<evidence type="ECO:0000256" key="1">
    <source>
        <dbReference type="ARBA" id="ARBA00004225"/>
    </source>
</evidence>
<dbReference type="PANTHER" id="PTHR45624">
    <property type="entry name" value="MITOCHONDRIAL BASIC AMINO ACIDS TRANSPORTER-RELATED"/>
    <property type="match status" value="1"/>
</dbReference>
<keyword evidence="5" id="KW-0677">Repeat</keyword>
<dbReference type="Gene3D" id="1.50.40.10">
    <property type="entry name" value="Mitochondrial carrier domain"/>
    <property type="match status" value="2"/>
</dbReference>
<evidence type="ECO:0000256" key="2">
    <source>
        <dbReference type="ARBA" id="ARBA00006375"/>
    </source>
</evidence>
<keyword evidence="3 10" id="KW-0813">Transport</keyword>
<reference evidence="11" key="1">
    <citation type="submission" date="2021-01" db="EMBL/GenBank/DDBJ databases">
        <authorList>
            <person name="Corre E."/>
            <person name="Pelletier E."/>
            <person name="Niang G."/>
            <person name="Scheremetjew M."/>
            <person name="Finn R."/>
            <person name="Kale V."/>
            <person name="Holt S."/>
            <person name="Cochrane G."/>
            <person name="Meng A."/>
            <person name="Brown T."/>
            <person name="Cohen L."/>
        </authorList>
    </citation>
    <scope>NUCLEOTIDE SEQUENCE</scope>
    <source>
        <strain evidence="11">Ms1</strain>
    </source>
</reference>
<feature type="repeat" description="Solcar" evidence="9">
    <location>
        <begin position="47"/>
        <end position="131"/>
    </location>
</feature>
<dbReference type="InterPro" id="IPR023395">
    <property type="entry name" value="MCP_dom_sf"/>
</dbReference>
<keyword evidence="6" id="KW-1133">Transmembrane helix</keyword>
<evidence type="ECO:0000256" key="7">
    <source>
        <dbReference type="ARBA" id="ARBA00023128"/>
    </source>
</evidence>
<dbReference type="EMBL" id="HBFS01004869">
    <property type="protein sequence ID" value="CAD8910056.1"/>
    <property type="molecule type" value="Transcribed_RNA"/>
</dbReference>
<dbReference type="InterPro" id="IPR050567">
    <property type="entry name" value="Mitochondrial_Carrier"/>
</dbReference>
<keyword evidence="8 9" id="KW-0472">Membrane</keyword>
<organism evidence="11">
    <name type="scientific">Bicosoecida sp. CB-2014</name>
    <dbReference type="NCBI Taxonomy" id="1486930"/>
    <lineage>
        <taxon>Eukaryota</taxon>
        <taxon>Sar</taxon>
        <taxon>Stramenopiles</taxon>
        <taxon>Bigyra</taxon>
        <taxon>Opalozoa</taxon>
        <taxon>Bicosoecida</taxon>
    </lineage>
</organism>
<dbReference type="PROSITE" id="PS50920">
    <property type="entry name" value="SOLCAR"/>
    <property type="match status" value="3"/>
</dbReference>
<dbReference type="AlphaFoldDB" id="A0A7S1G657"/>
<evidence type="ECO:0000313" key="11">
    <source>
        <dbReference type="EMBL" id="CAD8910056.1"/>
    </source>
</evidence>
<comment type="similarity">
    <text evidence="2 10">Belongs to the mitochondrial carrier (TC 2.A.29) family.</text>
</comment>
<accession>A0A7S1G657</accession>
<dbReference type="GO" id="GO:0031966">
    <property type="term" value="C:mitochondrial membrane"/>
    <property type="evidence" value="ECO:0007669"/>
    <property type="project" value="UniProtKB-SubCell"/>
</dbReference>
<dbReference type="InterPro" id="IPR018108">
    <property type="entry name" value="MCP_transmembrane"/>
</dbReference>
<protein>
    <recommendedName>
        <fullName evidence="12">Mitochondrial carrier protein</fullName>
    </recommendedName>
</protein>
<evidence type="ECO:0000256" key="4">
    <source>
        <dbReference type="ARBA" id="ARBA00022692"/>
    </source>
</evidence>
<keyword evidence="7" id="KW-0496">Mitochondrion</keyword>
<comment type="subcellular location">
    <subcellularLocation>
        <location evidence="1">Mitochondrion membrane</location>
        <topology evidence="1">Multi-pass membrane protein</topology>
    </subcellularLocation>
</comment>
<dbReference type="Pfam" id="PF00153">
    <property type="entry name" value="Mito_carr"/>
    <property type="match status" value="3"/>
</dbReference>
<evidence type="ECO:0000256" key="8">
    <source>
        <dbReference type="ARBA" id="ARBA00023136"/>
    </source>
</evidence>
<evidence type="ECO:0000256" key="5">
    <source>
        <dbReference type="ARBA" id="ARBA00022737"/>
    </source>
</evidence>
<feature type="repeat" description="Solcar" evidence="9">
    <location>
        <begin position="247"/>
        <end position="333"/>
    </location>
</feature>
<evidence type="ECO:0008006" key="12">
    <source>
        <dbReference type="Google" id="ProtNLM"/>
    </source>
</evidence>
<proteinExistence type="inferred from homology"/>
<feature type="repeat" description="Solcar" evidence="9">
    <location>
        <begin position="147"/>
        <end position="236"/>
    </location>
</feature>
<evidence type="ECO:0000256" key="3">
    <source>
        <dbReference type="ARBA" id="ARBA00022448"/>
    </source>
</evidence>
<name>A0A7S1G657_9STRA</name>
<sequence length="347" mass="36776">MACTPALSWLCSSERGDTSTPAAARGVPSQARRVVAAVSPSQPKREIAAWKRGVSGLTAGVSGLTVVYPLDTTKLRLQTCPGEYKGAFDCLRTVVKREGFAALYRGMSAPIAGYGAINSLLLSTYGMTAVVLRRRNAEAAGGVDRELSMEESMAAGAVAGVVSTVLRAPVERVKAVMQVRRNPDGTKVFRNSWRCLVGTMRTEGLLSPFAAGRATLLRELFQGVAYFPAFEITKRALTPAGGSSNDLDFWRLLIAGGVAGITQWLPPMYCIDVVKSRMEVPPAGSTPGVLGVLRASVAKEGGMVLLRGMGPAMVRAFPMHATILTTNELMTAWLSKLEVVDVAPAAS</sequence>